<protein>
    <submittedName>
        <fullName evidence="1">Uncharacterized protein</fullName>
    </submittedName>
</protein>
<proteinExistence type="predicted"/>
<comment type="caution">
    <text evidence="1">The sequence shown here is derived from an EMBL/GenBank/DDBJ whole genome shotgun (WGS) entry which is preliminary data.</text>
</comment>
<evidence type="ECO:0000313" key="1">
    <source>
        <dbReference type="EMBL" id="KAK4030628.1"/>
    </source>
</evidence>
<keyword evidence="2" id="KW-1185">Reference proteome</keyword>
<dbReference type="EMBL" id="JAOYFB010000039">
    <property type="protein sequence ID" value="KAK4030628.1"/>
    <property type="molecule type" value="Genomic_DNA"/>
</dbReference>
<accession>A0ABR0AZR5</accession>
<name>A0ABR0AZR5_9CRUS</name>
<organism evidence="1 2">
    <name type="scientific">Daphnia magna</name>
    <dbReference type="NCBI Taxonomy" id="35525"/>
    <lineage>
        <taxon>Eukaryota</taxon>
        <taxon>Metazoa</taxon>
        <taxon>Ecdysozoa</taxon>
        <taxon>Arthropoda</taxon>
        <taxon>Crustacea</taxon>
        <taxon>Branchiopoda</taxon>
        <taxon>Diplostraca</taxon>
        <taxon>Cladocera</taxon>
        <taxon>Anomopoda</taxon>
        <taxon>Daphniidae</taxon>
        <taxon>Daphnia</taxon>
    </lineage>
</organism>
<evidence type="ECO:0000313" key="2">
    <source>
        <dbReference type="Proteomes" id="UP001234178"/>
    </source>
</evidence>
<sequence>MNGVRDQCTVSPKNLHVLNSKGAPVTEKVGTSSITTALSCLMPSPIRRRTNSLLLVSKTQRQVV</sequence>
<reference evidence="1 2" key="1">
    <citation type="journal article" date="2023" name="Nucleic Acids Res.">
        <title>The hologenome of Daphnia magna reveals possible DNA methylation and microbiome-mediated evolution of the host genome.</title>
        <authorList>
            <person name="Chaturvedi A."/>
            <person name="Li X."/>
            <person name="Dhandapani V."/>
            <person name="Marshall H."/>
            <person name="Kissane S."/>
            <person name="Cuenca-Cambronero M."/>
            <person name="Asole G."/>
            <person name="Calvet F."/>
            <person name="Ruiz-Romero M."/>
            <person name="Marangio P."/>
            <person name="Guigo R."/>
            <person name="Rago D."/>
            <person name="Mirbahai L."/>
            <person name="Eastwood N."/>
            <person name="Colbourne J.K."/>
            <person name="Zhou J."/>
            <person name="Mallon E."/>
            <person name="Orsini L."/>
        </authorList>
    </citation>
    <scope>NUCLEOTIDE SEQUENCE [LARGE SCALE GENOMIC DNA]</scope>
    <source>
        <strain evidence="1">LRV0_1</strain>
    </source>
</reference>
<gene>
    <name evidence="1" type="ORF">OUZ56_023901</name>
</gene>
<dbReference type="Proteomes" id="UP001234178">
    <property type="component" value="Unassembled WGS sequence"/>
</dbReference>